<feature type="chain" id="PRO_5040162178" evidence="1">
    <location>
        <begin position="22"/>
        <end position="71"/>
    </location>
</feature>
<keyword evidence="3" id="KW-1185">Reference proteome</keyword>
<dbReference type="GeneID" id="66107019"/>
<dbReference type="Proteomes" id="UP000812287">
    <property type="component" value="Unassembled WGS sequence"/>
</dbReference>
<accession>A0A9P7W4R1</accession>
<name>A0A9P7W4R1_9AGAR</name>
<dbReference type="RefSeq" id="XP_043046059.1">
    <property type="nucleotide sequence ID" value="XM_043184722.1"/>
</dbReference>
<evidence type="ECO:0000313" key="3">
    <source>
        <dbReference type="Proteomes" id="UP000812287"/>
    </source>
</evidence>
<evidence type="ECO:0000256" key="1">
    <source>
        <dbReference type="SAM" id="SignalP"/>
    </source>
</evidence>
<comment type="caution">
    <text evidence="2">The sequence shown here is derived from an EMBL/GenBank/DDBJ whole genome shotgun (WGS) entry which is preliminary data.</text>
</comment>
<dbReference type="OrthoDB" id="2310150at2759"/>
<gene>
    <name evidence="2" type="ORF">BT62DRAFT_925114</name>
</gene>
<proteinExistence type="predicted"/>
<sequence>MPPSIPSVIVFILLRPPLTLRSRVHPVKPGGHVHPALWETFQASLKALNRQEVRVLYLHAPNRKIPFEDTL</sequence>
<feature type="signal peptide" evidence="1">
    <location>
        <begin position="1"/>
        <end position="21"/>
    </location>
</feature>
<dbReference type="EMBL" id="MU250523">
    <property type="protein sequence ID" value="KAG7452559.1"/>
    <property type="molecule type" value="Genomic_DNA"/>
</dbReference>
<dbReference type="AlphaFoldDB" id="A0A9P7W4R1"/>
<evidence type="ECO:0000313" key="2">
    <source>
        <dbReference type="EMBL" id="KAG7452559.1"/>
    </source>
</evidence>
<protein>
    <submittedName>
        <fullName evidence="2">Uncharacterized protein</fullName>
    </submittedName>
</protein>
<keyword evidence="1" id="KW-0732">Signal</keyword>
<organism evidence="2 3">
    <name type="scientific">Guyanagaster necrorhizus</name>
    <dbReference type="NCBI Taxonomy" id="856835"/>
    <lineage>
        <taxon>Eukaryota</taxon>
        <taxon>Fungi</taxon>
        <taxon>Dikarya</taxon>
        <taxon>Basidiomycota</taxon>
        <taxon>Agaricomycotina</taxon>
        <taxon>Agaricomycetes</taxon>
        <taxon>Agaricomycetidae</taxon>
        <taxon>Agaricales</taxon>
        <taxon>Marasmiineae</taxon>
        <taxon>Physalacriaceae</taxon>
        <taxon>Guyanagaster</taxon>
    </lineage>
</organism>
<reference evidence="2" key="1">
    <citation type="submission" date="2020-11" db="EMBL/GenBank/DDBJ databases">
        <title>Adaptations for nitrogen fixation in a non-lichenized fungal sporocarp promotes dispersal by wood-feeding termites.</title>
        <authorList>
            <consortium name="DOE Joint Genome Institute"/>
            <person name="Koch R.A."/>
            <person name="Yoon G."/>
            <person name="Arayal U."/>
            <person name="Lail K."/>
            <person name="Amirebrahimi M."/>
            <person name="Labutti K."/>
            <person name="Lipzen A."/>
            <person name="Riley R."/>
            <person name="Barry K."/>
            <person name="Henrissat B."/>
            <person name="Grigoriev I.V."/>
            <person name="Herr J.R."/>
            <person name="Aime M.C."/>
        </authorList>
    </citation>
    <scope>NUCLEOTIDE SEQUENCE</scope>
    <source>
        <strain evidence="2">MCA 3950</strain>
    </source>
</reference>